<evidence type="ECO:0000313" key="2">
    <source>
        <dbReference type="EnsemblFungi" id="PTTG_06255-t43_1-p1"/>
    </source>
</evidence>
<proteinExistence type="predicted"/>
<sequence>MLAAMDGPAESVSKPPVLRTVLATPVLLTVKPDVVPKSSILTKREHGLIHAVGAVSSHHDVGFTPYFDENIKALKAPIPLTIFNNDWKKRAIKAHITFRHVKSAEAERAYKGLAYASEWTQTHSDWTINHRNFYL</sequence>
<dbReference type="OrthoDB" id="2504239at2759"/>
<reference evidence="2 3" key="3">
    <citation type="journal article" date="2017" name="G3 (Bethesda)">
        <title>Comparative analysis highlights variable genome content of wheat rusts and divergence of the mating loci.</title>
        <authorList>
            <person name="Cuomo C.A."/>
            <person name="Bakkeren G."/>
            <person name="Khalil H.B."/>
            <person name="Panwar V."/>
            <person name="Joly D."/>
            <person name="Linning R."/>
            <person name="Sakthikumar S."/>
            <person name="Song X."/>
            <person name="Adiconis X."/>
            <person name="Fan L."/>
            <person name="Goldberg J.M."/>
            <person name="Levin J.Z."/>
            <person name="Young S."/>
            <person name="Zeng Q."/>
            <person name="Anikster Y."/>
            <person name="Bruce M."/>
            <person name="Wang M."/>
            <person name="Yin C."/>
            <person name="McCallum B."/>
            <person name="Szabo L.J."/>
            <person name="Hulbert S."/>
            <person name="Chen X."/>
            <person name="Fellers J.P."/>
        </authorList>
    </citation>
    <scope>NUCLEOTIDE SEQUENCE</scope>
    <source>
        <strain evidence="2">isolate 1-1 / race 1 (BBBD)</strain>
        <strain evidence="3">Isolate 1-1 / race 1 (BBBD)</strain>
    </source>
</reference>
<gene>
    <name evidence="1" type="ORF">PTTG_06255</name>
</gene>
<dbReference type="Proteomes" id="UP000005240">
    <property type="component" value="Unassembled WGS sequence"/>
</dbReference>
<name>A0A180GXL5_PUCT1</name>
<reference evidence="2" key="4">
    <citation type="submission" date="2025-05" db="UniProtKB">
        <authorList>
            <consortium name="EnsemblFungi"/>
        </authorList>
    </citation>
    <scope>IDENTIFICATION</scope>
    <source>
        <strain evidence="2">isolate 1-1 / race 1 (BBBD)</strain>
    </source>
</reference>
<dbReference type="VEuPathDB" id="FungiDB:PTTG_06255"/>
<organism evidence="1">
    <name type="scientific">Puccinia triticina (isolate 1-1 / race 1 (BBBD))</name>
    <name type="common">Brown leaf rust fungus</name>
    <dbReference type="NCBI Taxonomy" id="630390"/>
    <lineage>
        <taxon>Eukaryota</taxon>
        <taxon>Fungi</taxon>
        <taxon>Dikarya</taxon>
        <taxon>Basidiomycota</taxon>
        <taxon>Pucciniomycotina</taxon>
        <taxon>Pucciniomycetes</taxon>
        <taxon>Pucciniales</taxon>
        <taxon>Pucciniaceae</taxon>
        <taxon>Puccinia</taxon>
    </lineage>
</organism>
<feature type="non-terminal residue" evidence="1">
    <location>
        <position position="135"/>
    </location>
</feature>
<keyword evidence="3" id="KW-1185">Reference proteome</keyword>
<dbReference type="AlphaFoldDB" id="A0A180GXL5"/>
<accession>A0A180GXL5</accession>
<protein>
    <submittedName>
        <fullName evidence="1 2">Uncharacterized protein</fullName>
    </submittedName>
</protein>
<dbReference type="EMBL" id="ADAS02000012">
    <property type="protein sequence ID" value="OAV97567.1"/>
    <property type="molecule type" value="Genomic_DNA"/>
</dbReference>
<evidence type="ECO:0000313" key="3">
    <source>
        <dbReference type="Proteomes" id="UP000005240"/>
    </source>
</evidence>
<reference evidence="1" key="2">
    <citation type="submission" date="2016-05" db="EMBL/GenBank/DDBJ databases">
        <title>Comparative analysis highlights variable genome content of wheat rusts and divergence of the mating loci.</title>
        <authorList>
            <person name="Cuomo C.A."/>
            <person name="Bakkeren G."/>
            <person name="Szabo L."/>
            <person name="Khalil H."/>
            <person name="Joly D."/>
            <person name="Goldberg J."/>
            <person name="Young S."/>
            <person name="Zeng Q."/>
            <person name="Fellers J."/>
        </authorList>
    </citation>
    <scope>NUCLEOTIDE SEQUENCE [LARGE SCALE GENOMIC DNA]</scope>
    <source>
        <strain evidence="1">1-1 BBBD Race 1</strain>
    </source>
</reference>
<reference evidence="1" key="1">
    <citation type="submission" date="2009-11" db="EMBL/GenBank/DDBJ databases">
        <authorList>
            <consortium name="The Broad Institute Genome Sequencing Platform"/>
            <person name="Ward D."/>
            <person name="Feldgarden M."/>
            <person name="Earl A."/>
            <person name="Young S.K."/>
            <person name="Zeng Q."/>
            <person name="Koehrsen M."/>
            <person name="Alvarado L."/>
            <person name="Berlin A."/>
            <person name="Bochicchio J."/>
            <person name="Borenstein D."/>
            <person name="Chapman S.B."/>
            <person name="Chen Z."/>
            <person name="Engels R."/>
            <person name="Freedman E."/>
            <person name="Gellesch M."/>
            <person name="Goldberg J."/>
            <person name="Griggs A."/>
            <person name="Gujja S."/>
            <person name="Heilman E."/>
            <person name="Heiman D."/>
            <person name="Hepburn T."/>
            <person name="Howarth C."/>
            <person name="Jen D."/>
            <person name="Larson L."/>
            <person name="Lewis B."/>
            <person name="Mehta T."/>
            <person name="Park D."/>
            <person name="Pearson M."/>
            <person name="Roberts A."/>
            <person name="Saif S."/>
            <person name="Shea T."/>
            <person name="Shenoy N."/>
            <person name="Sisk P."/>
            <person name="Stolte C."/>
            <person name="Sykes S."/>
            <person name="Thomson T."/>
            <person name="Walk T."/>
            <person name="White J."/>
            <person name="Yandava C."/>
            <person name="Izard J."/>
            <person name="Baranova O.V."/>
            <person name="Blanton J.M."/>
            <person name="Tanner A.C."/>
            <person name="Dewhirst F.E."/>
            <person name="Haas B."/>
            <person name="Nusbaum C."/>
            <person name="Birren B."/>
        </authorList>
    </citation>
    <scope>NUCLEOTIDE SEQUENCE [LARGE SCALE GENOMIC DNA]</scope>
    <source>
        <strain evidence="1">1-1 BBBD Race 1</strain>
    </source>
</reference>
<evidence type="ECO:0000313" key="1">
    <source>
        <dbReference type="EMBL" id="OAV97567.1"/>
    </source>
</evidence>
<dbReference type="EnsemblFungi" id="PTTG_06255-t43_1">
    <property type="protein sequence ID" value="PTTG_06255-t43_1-p1"/>
    <property type="gene ID" value="PTTG_06255"/>
</dbReference>